<dbReference type="InterPro" id="IPR003435">
    <property type="entry name" value="Chaperonin_RcbX"/>
</dbReference>
<evidence type="ECO:0000256" key="3">
    <source>
        <dbReference type="ARBA" id="ARBA00023300"/>
    </source>
</evidence>
<dbReference type="PANTHER" id="PTHR33791:SF16">
    <property type="entry name" value="CHAPERONIN-LIKE RBCX PROTEIN 2, CHLOROPLASTIC"/>
    <property type="match status" value="1"/>
</dbReference>
<dbReference type="InterPro" id="IPR038052">
    <property type="entry name" value="Chaperonin_RbcX_sf"/>
</dbReference>
<dbReference type="PANTHER" id="PTHR33791">
    <property type="entry name" value="CHAPERONIN-LIKE RBCX PROTEIN 1, CHLOROPLASTIC"/>
    <property type="match status" value="1"/>
</dbReference>
<dbReference type="Gene3D" id="1.10.1200.210">
    <property type="entry name" value="Chaperonin-like RbcX"/>
    <property type="match status" value="1"/>
</dbReference>
<accession>A0A7C9DKK3</accession>
<dbReference type="GO" id="GO:0015977">
    <property type="term" value="P:carbon fixation"/>
    <property type="evidence" value="ECO:0007669"/>
    <property type="project" value="UniProtKB-KW"/>
</dbReference>
<sequence length="219" mass="25049">MVGALSLLGSPVMDSAHTCPCLCLDTMSSSSMNLKSGGDGRLCRKSMGRKQHRKIGSLELRSSFVGSGKELLCTANRGLRKQRKVHRSMIVNELGGQYEDTFEDVKTQMRNYFTYKAVRTVLNQLYEMNPPQYTWFYNFVATNKPGDGKLFIRNLGKEKHDLAERVMITRLHLYGKWVKKCNHAEIYQEISDENLELMRARLMETVIWPSDDTNAEKIG</sequence>
<protein>
    <recommendedName>
        <fullName evidence="5">Chaperonin-like RbcX protein</fullName>
    </recommendedName>
</protein>
<dbReference type="Pfam" id="PF02341">
    <property type="entry name" value="RbcX"/>
    <property type="match status" value="1"/>
</dbReference>
<evidence type="ECO:0000256" key="2">
    <source>
        <dbReference type="ARBA" id="ARBA00023186"/>
    </source>
</evidence>
<keyword evidence="3" id="KW-0120">Carbon dioxide fixation</keyword>
<dbReference type="GO" id="GO:0110102">
    <property type="term" value="P:ribulose bisphosphate carboxylase complex assembly"/>
    <property type="evidence" value="ECO:0007669"/>
    <property type="project" value="InterPro"/>
</dbReference>
<keyword evidence="2" id="KW-0143">Chaperone</keyword>
<dbReference type="GO" id="GO:0044183">
    <property type="term" value="F:protein folding chaperone"/>
    <property type="evidence" value="ECO:0007669"/>
    <property type="project" value="InterPro"/>
</dbReference>
<reference evidence="4" key="1">
    <citation type="journal article" date="2013" name="J. Plant Res.">
        <title>Effect of fungi and light on seed germination of three Opuntia species from semiarid lands of central Mexico.</title>
        <authorList>
            <person name="Delgado-Sanchez P."/>
            <person name="Jimenez-Bremont J.F."/>
            <person name="Guerrero-Gonzalez Mde L."/>
            <person name="Flores J."/>
        </authorList>
    </citation>
    <scope>NUCLEOTIDE SEQUENCE</scope>
    <source>
        <tissue evidence="4">Cladode</tissue>
    </source>
</reference>
<reference evidence="4" key="2">
    <citation type="submission" date="2020-07" db="EMBL/GenBank/DDBJ databases">
        <authorList>
            <person name="Vera ALvarez R."/>
            <person name="Arias-Moreno D.M."/>
            <person name="Jimenez-Jacinto V."/>
            <person name="Jimenez-Bremont J.F."/>
            <person name="Swaminathan K."/>
            <person name="Moose S.P."/>
            <person name="Guerrero-Gonzalez M.L."/>
            <person name="Marino-Ramirez L."/>
            <person name="Landsman D."/>
            <person name="Rodriguez-Kessler M."/>
            <person name="Delgado-Sanchez P."/>
        </authorList>
    </citation>
    <scope>NUCLEOTIDE SEQUENCE</scope>
    <source>
        <tissue evidence="4">Cladode</tissue>
    </source>
</reference>
<name>A0A7C9DKK3_OPUST</name>
<dbReference type="AlphaFoldDB" id="A0A7C9DKK3"/>
<dbReference type="EMBL" id="GISG01136018">
    <property type="protein sequence ID" value="MBA4644027.1"/>
    <property type="molecule type" value="Transcribed_RNA"/>
</dbReference>
<keyword evidence="1" id="KW-0602">Photosynthesis</keyword>
<dbReference type="SUPFAM" id="SSF158615">
    <property type="entry name" value="RbcX-like"/>
    <property type="match status" value="1"/>
</dbReference>
<evidence type="ECO:0000256" key="1">
    <source>
        <dbReference type="ARBA" id="ARBA00022531"/>
    </source>
</evidence>
<evidence type="ECO:0008006" key="5">
    <source>
        <dbReference type="Google" id="ProtNLM"/>
    </source>
</evidence>
<proteinExistence type="predicted"/>
<organism evidence="4">
    <name type="scientific">Opuntia streptacantha</name>
    <name type="common">Prickly pear cactus</name>
    <name type="synonym">Opuntia cardona</name>
    <dbReference type="NCBI Taxonomy" id="393608"/>
    <lineage>
        <taxon>Eukaryota</taxon>
        <taxon>Viridiplantae</taxon>
        <taxon>Streptophyta</taxon>
        <taxon>Embryophyta</taxon>
        <taxon>Tracheophyta</taxon>
        <taxon>Spermatophyta</taxon>
        <taxon>Magnoliopsida</taxon>
        <taxon>eudicotyledons</taxon>
        <taxon>Gunneridae</taxon>
        <taxon>Pentapetalae</taxon>
        <taxon>Caryophyllales</taxon>
        <taxon>Cactineae</taxon>
        <taxon>Cactaceae</taxon>
        <taxon>Opuntioideae</taxon>
        <taxon>Opuntia</taxon>
    </lineage>
</organism>
<evidence type="ECO:0000313" key="4">
    <source>
        <dbReference type="EMBL" id="MBA4644027.1"/>
    </source>
</evidence>
<dbReference type="GO" id="GO:0015979">
    <property type="term" value="P:photosynthesis"/>
    <property type="evidence" value="ECO:0007669"/>
    <property type="project" value="UniProtKB-KW"/>
</dbReference>